<accession>A0A6J4S816</accession>
<dbReference type="EMBL" id="CADCVI010000235">
    <property type="protein sequence ID" value="CAA9492286.1"/>
    <property type="molecule type" value="Genomic_DNA"/>
</dbReference>
<dbReference type="AlphaFoldDB" id="A0A6J4S816"/>
<reference evidence="2" key="1">
    <citation type="submission" date="2020-02" db="EMBL/GenBank/DDBJ databases">
        <authorList>
            <person name="Meier V. D."/>
        </authorList>
    </citation>
    <scope>NUCLEOTIDE SEQUENCE</scope>
    <source>
        <strain evidence="2">AVDCRST_MAG25</strain>
    </source>
</reference>
<feature type="region of interest" description="Disordered" evidence="1">
    <location>
        <begin position="1"/>
        <end position="25"/>
    </location>
</feature>
<evidence type="ECO:0000256" key="1">
    <source>
        <dbReference type="SAM" id="MobiDB-lite"/>
    </source>
</evidence>
<evidence type="ECO:0000313" key="2">
    <source>
        <dbReference type="EMBL" id="CAA9492286.1"/>
    </source>
</evidence>
<protein>
    <submittedName>
        <fullName evidence="2">Uncharacterized protein</fullName>
    </submittedName>
</protein>
<feature type="compositionally biased region" description="Polar residues" evidence="1">
    <location>
        <begin position="1"/>
        <end position="12"/>
    </location>
</feature>
<sequence length="121" mass="12849">MIKDQNTQQASVRRQVRPGVRENIGSGLGRDREVALRVGVPGYGGAALSAVVPAETMAEIEGGDRPVDAKLKIRVPGYGWRVVGARVFPREEGSAAKSRPVRVSVPGYGGSTMRMTFAGRG</sequence>
<name>A0A6J4S816_9ACTN</name>
<gene>
    <name evidence="2" type="ORF">AVDCRST_MAG25-3423</name>
</gene>
<proteinExistence type="predicted"/>
<organism evidence="2">
    <name type="scientific">uncultured Rubrobacteraceae bacterium</name>
    <dbReference type="NCBI Taxonomy" id="349277"/>
    <lineage>
        <taxon>Bacteria</taxon>
        <taxon>Bacillati</taxon>
        <taxon>Actinomycetota</taxon>
        <taxon>Rubrobacteria</taxon>
        <taxon>Rubrobacterales</taxon>
        <taxon>Rubrobacteraceae</taxon>
        <taxon>environmental samples</taxon>
    </lineage>
</organism>